<sequence>MLHDLLTAVHEHSSILADNAPTNAPFNPGTGAAPPGFDKLQTIVGWVAWGVTLACVVGILVSAGKMALNHRRGEAGEHATGLAWVLGASILVGVASSIVGMMA</sequence>
<dbReference type="Proteomes" id="UP000540506">
    <property type="component" value="Unassembled WGS sequence"/>
</dbReference>
<evidence type="ECO:0000313" key="3">
    <source>
        <dbReference type="Proteomes" id="UP000540506"/>
    </source>
</evidence>
<comment type="caution">
    <text evidence="2">The sequence shown here is derived from an EMBL/GenBank/DDBJ whole genome shotgun (WGS) entry which is preliminary data.</text>
</comment>
<feature type="transmembrane region" description="Helical" evidence="1">
    <location>
        <begin position="82"/>
        <end position="102"/>
    </location>
</feature>
<keyword evidence="1" id="KW-1133">Transmembrane helix</keyword>
<gene>
    <name evidence="2" type="ORF">FHR34_008154</name>
</gene>
<accession>A0A7W7W0V7</accession>
<keyword evidence="1" id="KW-0472">Membrane</keyword>
<evidence type="ECO:0000313" key="2">
    <source>
        <dbReference type="EMBL" id="MBB4929055.1"/>
    </source>
</evidence>
<reference evidence="2 3" key="1">
    <citation type="submission" date="2020-08" db="EMBL/GenBank/DDBJ databases">
        <title>Sequencing the genomes of 1000 actinobacteria strains.</title>
        <authorList>
            <person name="Klenk H.-P."/>
        </authorList>
    </citation>
    <scope>NUCLEOTIDE SEQUENCE [LARGE SCALE GENOMIC DNA]</scope>
    <source>
        <strain evidence="2 3">DSM 41654</strain>
    </source>
</reference>
<keyword evidence="3" id="KW-1185">Reference proteome</keyword>
<proteinExistence type="predicted"/>
<name>A0A7W7W0V7_KITKI</name>
<evidence type="ECO:0000256" key="1">
    <source>
        <dbReference type="SAM" id="Phobius"/>
    </source>
</evidence>
<keyword evidence="1" id="KW-0812">Transmembrane</keyword>
<dbReference type="AlphaFoldDB" id="A0A7W7W0V7"/>
<dbReference type="EMBL" id="JACHJV010000004">
    <property type="protein sequence ID" value="MBB4929055.1"/>
    <property type="molecule type" value="Genomic_DNA"/>
</dbReference>
<feature type="transmembrane region" description="Helical" evidence="1">
    <location>
        <begin position="43"/>
        <end position="61"/>
    </location>
</feature>
<protein>
    <submittedName>
        <fullName evidence="2">Uncharacterized protein</fullName>
    </submittedName>
</protein>
<dbReference type="RefSeq" id="WP_221522771.1">
    <property type="nucleotide sequence ID" value="NZ_JACHJV010000004.1"/>
</dbReference>
<organism evidence="2 3">
    <name type="scientific">Kitasatospora kifunensis</name>
    <name type="common">Streptomyces kifunensis</name>
    <dbReference type="NCBI Taxonomy" id="58351"/>
    <lineage>
        <taxon>Bacteria</taxon>
        <taxon>Bacillati</taxon>
        <taxon>Actinomycetota</taxon>
        <taxon>Actinomycetes</taxon>
        <taxon>Kitasatosporales</taxon>
        <taxon>Streptomycetaceae</taxon>
        <taxon>Kitasatospora</taxon>
    </lineage>
</organism>